<comment type="caution">
    <text evidence="1">The sequence shown here is derived from an EMBL/GenBank/DDBJ whole genome shotgun (WGS) entry which is preliminary data.</text>
</comment>
<gene>
    <name evidence="1" type="ORF">DPMN_018255</name>
</gene>
<reference evidence="1" key="2">
    <citation type="submission" date="2020-11" db="EMBL/GenBank/DDBJ databases">
        <authorList>
            <person name="McCartney M.A."/>
            <person name="Auch B."/>
            <person name="Kono T."/>
            <person name="Mallez S."/>
            <person name="Becker A."/>
            <person name="Gohl D.M."/>
            <person name="Silverstein K.A.T."/>
            <person name="Koren S."/>
            <person name="Bechman K.B."/>
            <person name="Herman A."/>
            <person name="Abrahante J.E."/>
            <person name="Garbe J."/>
        </authorList>
    </citation>
    <scope>NUCLEOTIDE SEQUENCE</scope>
    <source>
        <strain evidence="1">Duluth1</strain>
        <tissue evidence="1">Whole animal</tissue>
    </source>
</reference>
<dbReference type="EMBL" id="JAIWYP010000001">
    <property type="protein sequence ID" value="KAH3894097.1"/>
    <property type="molecule type" value="Genomic_DNA"/>
</dbReference>
<reference evidence="1" key="1">
    <citation type="journal article" date="2019" name="bioRxiv">
        <title>The Genome of the Zebra Mussel, Dreissena polymorpha: A Resource for Invasive Species Research.</title>
        <authorList>
            <person name="McCartney M.A."/>
            <person name="Auch B."/>
            <person name="Kono T."/>
            <person name="Mallez S."/>
            <person name="Zhang Y."/>
            <person name="Obille A."/>
            <person name="Becker A."/>
            <person name="Abrahante J.E."/>
            <person name="Garbe J."/>
            <person name="Badalamenti J.P."/>
            <person name="Herman A."/>
            <person name="Mangelson H."/>
            <person name="Liachko I."/>
            <person name="Sullivan S."/>
            <person name="Sone E.D."/>
            <person name="Koren S."/>
            <person name="Silverstein K.A.T."/>
            <person name="Beckman K.B."/>
            <person name="Gohl D.M."/>
        </authorList>
    </citation>
    <scope>NUCLEOTIDE SEQUENCE</scope>
    <source>
        <strain evidence="1">Duluth1</strain>
        <tissue evidence="1">Whole animal</tissue>
    </source>
</reference>
<accession>A0A9D4NCV8</accession>
<proteinExistence type="predicted"/>
<keyword evidence="2" id="KW-1185">Reference proteome</keyword>
<dbReference type="Proteomes" id="UP000828390">
    <property type="component" value="Unassembled WGS sequence"/>
</dbReference>
<name>A0A9D4NCV8_DREPO</name>
<sequence>MSSVLLTESRYIGTDTGCSVHKFGKHGGICISTQKSVRQSTQTHDEVSVRIDSDSTNVGTSALVSNDSSVVDSSTSQASRNGRFIGLERYVTSESKTS</sequence>
<dbReference type="AlphaFoldDB" id="A0A9D4NCV8"/>
<organism evidence="1 2">
    <name type="scientific">Dreissena polymorpha</name>
    <name type="common">Zebra mussel</name>
    <name type="synonym">Mytilus polymorpha</name>
    <dbReference type="NCBI Taxonomy" id="45954"/>
    <lineage>
        <taxon>Eukaryota</taxon>
        <taxon>Metazoa</taxon>
        <taxon>Spiralia</taxon>
        <taxon>Lophotrochozoa</taxon>
        <taxon>Mollusca</taxon>
        <taxon>Bivalvia</taxon>
        <taxon>Autobranchia</taxon>
        <taxon>Heteroconchia</taxon>
        <taxon>Euheterodonta</taxon>
        <taxon>Imparidentia</taxon>
        <taxon>Neoheterodontei</taxon>
        <taxon>Myida</taxon>
        <taxon>Dreissenoidea</taxon>
        <taxon>Dreissenidae</taxon>
        <taxon>Dreissena</taxon>
    </lineage>
</organism>
<evidence type="ECO:0000313" key="2">
    <source>
        <dbReference type="Proteomes" id="UP000828390"/>
    </source>
</evidence>
<protein>
    <submittedName>
        <fullName evidence="1">Uncharacterized protein</fullName>
    </submittedName>
</protein>
<evidence type="ECO:0000313" key="1">
    <source>
        <dbReference type="EMBL" id="KAH3894097.1"/>
    </source>
</evidence>